<name>A0A0W0H5L9_PSEFL</name>
<proteinExistence type="predicted"/>
<dbReference type="SUPFAM" id="SSF53187">
    <property type="entry name" value="Zn-dependent exopeptidases"/>
    <property type="match status" value="1"/>
</dbReference>
<dbReference type="RefSeq" id="WP_058422642.1">
    <property type="nucleotide sequence ID" value="NZ_LKEF01000074.1"/>
</dbReference>
<evidence type="ECO:0008006" key="3">
    <source>
        <dbReference type="Google" id="ProtNLM"/>
    </source>
</evidence>
<dbReference type="Pfam" id="PF10994">
    <property type="entry name" value="DUF2817"/>
    <property type="match status" value="1"/>
</dbReference>
<organism evidence="1 2">
    <name type="scientific">Pseudomonas fluorescens ICMP 11288</name>
    <dbReference type="NCBI Taxonomy" id="1198309"/>
    <lineage>
        <taxon>Bacteria</taxon>
        <taxon>Pseudomonadati</taxon>
        <taxon>Pseudomonadota</taxon>
        <taxon>Gammaproteobacteria</taxon>
        <taxon>Pseudomonadales</taxon>
        <taxon>Pseudomonadaceae</taxon>
        <taxon>Pseudomonas</taxon>
    </lineage>
</organism>
<dbReference type="Proteomes" id="UP000054197">
    <property type="component" value="Unassembled WGS sequence"/>
</dbReference>
<accession>A0A0W0H5L9</accession>
<dbReference type="AlphaFoldDB" id="A0A0W0H5L9"/>
<protein>
    <recommendedName>
        <fullName evidence="3">DUF2817 domain-containing protein</fullName>
    </recommendedName>
</protein>
<evidence type="ECO:0000313" key="2">
    <source>
        <dbReference type="Proteomes" id="UP000054197"/>
    </source>
</evidence>
<dbReference type="EMBL" id="LKEF01000074">
    <property type="protein sequence ID" value="KTB56090.1"/>
    <property type="molecule type" value="Genomic_DNA"/>
</dbReference>
<evidence type="ECO:0000313" key="1">
    <source>
        <dbReference type="EMBL" id="KTB56090.1"/>
    </source>
</evidence>
<comment type="caution">
    <text evidence="1">The sequence shown here is derived from an EMBL/GenBank/DDBJ whole genome shotgun (WGS) entry which is preliminary data.</text>
</comment>
<sequence>MDVSCFSQSYAEARQKFLHTCTNAGLHLESRIHPLPGRDGEELALDVALLGSPTAANLLVVSSGVHGVEGFCGSAVQVDQLRNNDWTEHSRTQDMAVLFLHAINPYGFSWLRRVNENNVDINRNFMDFDQPLPDNPEYSAIASLLLPQRQPPTLISTLRLAGYVLLHGTKALQSSITRGQHSYPDGLFFAGTRPTWSNLQVRQIIRQYTSQCRRIGWIDIHTGLGPNGVAERIYRGHNTPDDIARARNWWGPQVTISTEGTSSSAVLNGTLDLAVMQECPNAQYNGLTLEYGTKPGLQVLKALRADQWLNNQAAVPHLRQLKIKCQLRDAFYVDTDPWKRQVLQQAQDVIELTRLGLAGTPRGCM</sequence>
<dbReference type="InterPro" id="IPR021259">
    <property type="entry name" value="DUF2817"/>
</dbReference>
<dbReference type="CDD" id="cd06233">
    <property type="entry name" value="M14-like"/>
    <property type="match status" value="1"/>
</dbReference>
<gene>
    <name evidence="1" type="ORF">AO063_06865</name>
</gene>
<dbReference type="Gene3D" id="3.40.630.10">
    <property type="entry name" value="Zn peptidases"/>
    <property type="match status" value="1"/>
</dbReference>
<reference evidence="1 2" key="1">
    <citation type="submission" date="2015-09" db="EMBL/GenBank/DDBJ databases">
        <title>Genome sequence of ICMP 11288.</title>
        <authorList>
            <person name="Visnovsky S."/>
            <person name="Lu A."/>
            <person name="Panda P."/>
            <person name="Pitman A."/>
        </authorList>
    </citation>
    <scope>NUCLEOTIDE SEQUENCE [LARGE SCALE GENOMIC DNA]</scope>
    <source>
        <strain evidence="1 2">ICMP 11288</strain>
    </source>
</reference>